<proteinExistence type="predicted"/>
<dbReference type="GO" id="GO:0008374">
    <property type="term" value="F:O-acyltransferase activity"/>
    <property type="evidence" value="ECO:0007669"/>
    <property type="project" value="InterPro"/>
</dbReference>
<evidence type="ECO:0000313" key="1">
    <source>
        <dbReference type="Proteomes" id="UP000887574"/>
    </source>
</evidence>
<dbReference type="SUPFAM" id="SSF53474">
    <property type="entry name" value="alpha/beta-Hydrolases"/>
    <property type="match status" value="1"/>
</dbReference>
<dbReference type="Proteomes" id="UP000887574">
    <property type="component" value="Unplaced"/>
</dbReference>
<dbReference type="WBParaSite" id="jg3920">
    <property type="protein sequence ID" value="jg3920"/>
    <property type="gene ID" value="jg3920"/>
</dbReference>
<dbReference type="Gene3D" id="3.40.50.1820">
    <property type="entry name" value="alpha/beta hydrolase"/>
    <property type="match status" value="1"/>
</dbReference>
<dbReference type="PANTHER" id="PTHR11440">
    <property type="entry name" value="LECITHIN-CHOLESTEROL ACYLTRANSFERASE-RELATED"/>
    <property type="match status" value="1"/>
</dbReference>
<accession>A0A915E9Y1</accession>
<dbReference type="GO" id="GO:0006629">
    <property type="term" value="P:lipid metabolic process"/>
    <property type="evidence" value="ECO:0007669"/>
    <property type="project" value="InterPro"/>
</dbReference>
<evidence type="ECO:0000313" key="2">
    <source>
        <dbReference type="WBParaSite" id="jg3920"/>
    </source>
</evidence>
<organism evidence="1 2">
    <name type="scientific">Ditylenchus dipsaci</name>
    <dbReference type="NCBI Taxonomy" id="166011"/>
    <lineage>
        <taxon>Eukaryota</taxon>
        <taxon>Metazoa</taxon>
        <taxon>Ecdysozoa</taxon>
        <taxon>Nematoda</taxon>
        <taxon>Chromadorea</taxon>
        <taxon>Rhabditida</taxon>
        <taxon>Tylenchina</taxon>
        <taxon>Tylenchomorpha</taxon>
        <taxon>Sphaerularioidea</taxon>
        <taxon>Anguinidae</taxon>
        <taxon>Anguininae</taxon>
        <taxon>Ditylenchus</taxon>
    </lineage>
</organism>
<sequence length="451" mass="51478">MMHFTRMLQTTLQYDLGTNLYGVSYDWRFEVTNSELNIYYSNFQRIVEKAHNSTGRKVIIYAHSYGNIFTSWFLHNKVSQEWREKCIDRVVNINAPFGGSMESVFQITTGKPIGIFTKADNYTLLSAKQTRSFARHSPAVASLLPSAEAFGNMDEFLSIIGDEFSSETYHKLVQQEKVTMQRPNINSTCIFGVGIATPKQYIYNSSMDQATMIINGNGDGTVNLNSLIVAKKWAAENSNAQIEVVEINGAEHTAILWNNRFFEIVKQIINFSSPMLQLEKEKQHVVLKNVLLEGDLICVSQLPVWTCEKGYTPLYTAKFTKISMTCFLKNEDNGHHEDEVREAVQAGPFFELSATPNKIYKMRVLESCQHPQKMALLDFIIYYLTIFSDEYEILCIYFKWLFAGSYPCGNTPLSLASDLVNKLMPNLFLALAGFHLSHYWQIEQHSGLQHD</sequence>
<reference evidence="2" key="1">
    <citation type="submission" date="2022-11" db="UniProtKB">
        <authorList>
            <consortium name="WormBaseParasite"/>
        </authorList>
    </citation>
    <scope>IDENTIFICATION</scope>
</reference>
<name>A0A915E9Y1_9BILA</name>
<protein>
    <submittedName>
        <fullName evidence="2">Uncharacterized protein</fullName>
    </submittedName>
</protein>
<dbReference type="Pfam" id="PF02450">
    <property type="entry name" value="LCAT"/>
    <property type="match status" value="2"/>
</dbReference>
<keyword evidence="1" id="KW-1185">Reference proteome</keyword>
<dbReference type="AlphaFoldDB" id="A0A915E9Y1"/>
<dbReference type="InterPro" id="IPR029058">
    <property type="entry name" value="AB_hydrolase_fold"/>
</dbReference>
<dbReference type="InterPro" id="IPR003386">
    <property type="entry name" value="LACT/PDAT_acylTrfase"/>
</dbReference>